<feature type="transmembrane region" description="Helical" evidence="2">
    <location>
        <begin position="47"/>
        <end position="68"/>
    </location>
</feature>
<keyword evidence="2" id="KW-0472">Membrane</keyword>
<feature type="region of interest" description="Disordered" evidence="1">
    <location>
        <begin position="208"/>
        <end position="350"/>
    </location>
</feature>
<feature type="compositionally biased region" description="Low complexity" evidence="1">
    <location>
        <begin position="216"/>
        <end position="235"/>
    </location>
</feature>
<feature type="compositionally biased region" description="Low complexity" evidence="1">
    <location>
        <begin position="294"/>
        <end position="311"/>
    </location>
</feature>
<reference evidence="3 4" key="1">
    <citation type="submission" date="2024-02" db="EMBL/GenBank/DDBJ databases">
        <authorList>
            <person name="Chen Y."/>
            <person name="Shah S."/>
            <person name="Dougan E. K."/>
            <person name="Thang M."/>
            <person name="Chan C."/>
        </authorList>
    </citation>
    <scope>NUCLEOTIDE SEQUENCE [LARGE SCALE GENOMIC DNA]</scope>
</reference>
<name>A0ABP0QE09_9DINO</name>
<evidence type="ECO:0000256" key="1">
    <source>
        <dbReference type="SAM" id="MobiDB-lite"/>
    </source>
</evidence>
<dbReference type="Proteomes" id="UP001642484">
    <property type="component" value="Unassembled WGS sequence"/>
</dbReference>
<protein>
    <recommendedName>
        <fullName evidence="5">Reticulon-like protein</fullName>
    </recommendedName>
</protein>
<evidence type="ECO:0008006" key="5">
    <source>
        <dbReference type="Google" id="ProtNLM"/>
    </source>
</evidence>
<comment type="caution">
    <text evidence="3">The sequence shown here is derived from an EMBL/GenBank/DDBJ whole genome shotgun (WGS) entry which is preliminary data.</text>
</comment>
<accession>A0ABP0QE09</accession>
<keyword evidence="4" id="KW-1185">Reference proteome</keyword>
<gene>
    <name evidence="3" type="ORF">CCMP2556_LOCUS41398</name>
</gene>
<dbReference type="EMBL" id="CAXAMN010024273">
    <property type="protein sequence ID" value="CAK9085237.1"/>
    <property type="molecule type" value="Genomic_DNA"/>
</dbReference>
<sequence>MVDLPWDIISSIPQNDEIWSMATARGNFLRLWLGLVILAWIGDCYTILLALFMVLMLLPVIYVTILLFTDRQLLWHQVTQCFRRLERLEKVAAETTWPQWSSLWPQTPRDKRKCASVAVAAGLSAVQRGTDLLLCLQKLYATITHSGAFLLLSLLLLGSLHECFMMHEQLEAMAMEVNSEEMATRMAQEQVDRRTSISVEARLQQLRDPFGGQDGQQSTAEQSSYSSTGSAAHSQKSGPTDALAEVGGRRLTPPPGGTGANGGSGVKVKRAADGSPLPWRSSAATGPPNPVPFRSLRTAAAERAARPAAAMGSGGGSRRLQTPAPLGEPAPAQHPHARDPPRGSSDGAAGDDLLTMQKAKILFCILARGSDSKDAWPKSPRGAAHFGNTRDDVARSLITALSPEENPSGDAAVVLIFENTRRTPSKNWWVLQPEFLEDLPVLTEYTVLRRCQELAEFAFAQDFKGQALGPPPPRPPGAFLLQQQGLEATALHFLHSLGPLGGALVLLDETFPCLPVADRARAGATGPDEEPHRVVFLLGLREPLSAQQIDAFTGAAAQAAWKIQRRSLGWVGEFTSKVIARLQVLHGFGQLLPALSWPQEEEQFTSALGWPCPRSRPGGLFARDGPLLHFVLPADMRLEDLTPDPCSPFAGACSRIARCCIAGLWRAHHAWDRCRLSFAFRDAVVTVNRRFKGRFRMKRQMEYHILRELQQLVEDALQSERRLGRHAVAVRAARRVQLIDDDGPNLLYRSDAVVELHLDHDPSALEEPPGCARELAEDLLEALWRPEFPEDDRPPSCMVLLCFLSTSNPWHHAPSSSTSSSRARLRCGPFSALTVLQSAILGEDGSGKELLSQLLLPVKESIKVEVKELKSKCSVLVKES</sequence>
<evidence type="ECO:0000256" key="2">
    <source>
        <dbReference type="SAM" id="Phobius"/>
    </source>
</evidence>
<evidence type="ECO:0000313" key="3">
    <source>
        <dbReference type="EMBL" id="CAK9085237.1"/>
    </source>
</evidence>
<evidence type="ECO:0000313" key="4">
    <source>
        <dbReference type="Proteomes" id="UP001642484"/>
    </source>
</evidence>
<proteinExistence type="predicted"/>
<keyword evidence="2" id="KW-0812">Transmembrane</keyword>
<organism evidence="3 4">
    <name type="scientific">Durusdinium trenchii</name>
    <dbReference type="NCBI Taxonomy" id="1381693"/>
    <lineage>
        <taxon>Eukaryota</taxon>
        <taxon>Sar</taxon>
        <taxon>Alveolata</taxon>
        <taxon>Dinophyceae</taxon>
        <taxon>Suessiales</taxon>
        <taxon>Symbiodiniaceae</taxon>
        <taxon>Durusdinium</taxon>
    </lineage>
</organism>
<keyword evidence="2" id="KW-1133">Transmembrane helix</keyword>
<feature type="transmembrane region" description="Helical" evidence="2">
    <location>
        <begin position="22"/>
        <end position="41"/>
    </location>
</feature>